<evidence type="ECO:0000313" key="2">
    <source>
        <dbReference type="Proteomes" id="UP000243002"/>
    </source>
</evidence>
<name>A0A2P7N158_9CYAN</name>
<dbReference type="RefSeq" id="WP_106501394.1">
    <property type="nucleotide sequence ID" value="NZ_PXXO01000001.1"/>
</dbReference>
<dbReference type="AlphaFoldDB" id="A0A2P7N158"/>
<dbReference type="OrthoDB" id="9906265at2"/>
<dbReference type="Proteomes" id="UP000243002">
    <property type="component" value="Unassembled WGS sequence"/>
</dbReference>
<reference evidence="1 2" key="1">
    <citation type="journal article" date="2018" name="Environ. Microbiol.">
        <title>Ecological and genomic features of two widespread freshwater picocyanobacteria.</title>
        <authorList>
            <person name="Cabello-Yeves P.J."/>
            <person name="Picazo A."/>
            <person name="Camacho A."/>
            <person name="Callieri C."/>
            <person name="Rosselli R."/>
            <person name="Roda-Garcia J.J."/>
            <person name="Coutinho F.H."/>
            <person name="Rodriguez-Valera F."/>
        </authorList>
    </citation>
    <scope>NUCLEOTIDE SEQUENCE [LARGE SCALE GENOMIC DNA]</scope>
    <source>
        <strain evidence="1 2">Tous</strain>
    </source>
</reference>
<keyword evidence="2" id="KW-1185">Reference proteome</keyword>
<organism evidence="1 2">
    <name type="scientific">Cyanobium usitatum str. Tous</name>
    <dbReference type="NCBI Taxonomy" id="2116684"/>
    <lineage>
        <taxon>Bacteria</taxon>
        <taxon>Bacillati</taxon>
        <taxon>Cyanobacteriota</taxon>
        <taxon>Cyanophyceae</taxon>
        <taxon>Synechococcales</taxon>
        <taxon>Prochlorococcaceae</taxon>
        <taxon>Cyanobium</taxon>
    </lineage>
</organism>
<proteinExistence type="predicted"/>
<evidence type="ECO:0000313" key="1">
    <source>
        <dbReference type="EMBL" id="PSJ07210.1"/>
    </source>
</evidence>
<accession>A0A2P7N158</accession>
<sequence length="153" mass="17331">MNEQPGSPKQLGSRLGEETVEEHRELLTKIGSDSILKAPAIKGSIYFYINICGDGTQSKEELIDDPTALNAAIEHIAIEIKYENKHHRWLSQLPQALKILEFAAEHLSLNNNITPDNISINAELKWRDEKDFENIIHLTQSKGNAEWQVSRFA</sequence>
<gene>
    <name evidence="1" type="ORF">C7K55_00060</name>
</gene>
<protein>
    <submittedName>
        <fullName evidence="1">Uncharacterized protein</fullName>
    </submittedName>
</protein>
<dbReference type="EMBL" id="PXXO01000001">
    <property type="protein sequence ID" value="PSJ07210.1"/>
    <property type="molecule type" value="Genomic_DNA"/>
</dbReference>
<comment type="caution">
    <text evidence="1">The sequence shown here is derived from an EMBL/GenBank/DDBJ whole genome shotgun (WGS) entry which is preliminary data.</text>
</comment>